<evidence type="ECO:0000313" key="14">
    <source>
        <dbReference type="EMBL" id="JAB72048.1"/>
    </source>
</evidence>
<dbReference type="InterPro" id="IPR001128">
    <property type="entry name" value="Cyt_P450"/>
</dbReference>
<evidence type="ECO:0000256" key="4">
    <source>
        <dbReference type="ARBA" id="ARBA00010617"/>
    </source>
</evidence>
<evidence type="ECO:0000256" key="10">
    <source>
        <dbReference type="ARBA" id="ARBA00023033"/>
    </source>
</evidence>
<dbReference type="GO" id="GO:0016705">
    <property type="term" value="F:oxidoreductase activity, acting on paired donors, with incorporation or reduction of molecular oxygen"/>
    <property type="evidence" value="ECO:0007669"/>
    <property type="project" value="InterPro"/>
</dbReference>
<evidence type="ECO:0000256" key="8">
    <source>
        <dbReference type="ARBA" id="ARBA00023002"/>
    </source>
</evidence>
<dbReference type="GO" id="GO:0005789">
    <property type="term" value="C:endoplasmic reticulum membrane"/>
    <property type="evidence" value="ECO:0007669"/>
    <property type="project" value="UniProtKB-SubCell"/>
</dbReference>
<keyword evidence="7" id="KW-0492">Microsome</keyword>
<dbReference type="EMBL" id="GANP01012420">
    <property type="protein sequence ID" value="JAB72048.1"/>
    <property type="molecule type" value="mRNA"/>
</dbReference>
<evidence type="ECO:0000256" key="1">
    <source>
        <dbReference type="ARBA" id="ARBA00001971"/>
    </source>
</evidence>
<dbReference type="Pfam" id="PF00067">
    <property type="entry name" value="p450"/>
    <property type="match status" value="1"/>
</dbReference>
<dbReference type="InterPro" id="IPR017972">
    <property type="entry name" value="Cyt_P450_CS"/>
</dbReference>
<keyword evidence="5 12" id="KW-0349">Heme</keyword>
<keyword evidence="9 12" id="KW-0408">Iron</keyword>
<dbReference type="PANTHER" id="PTHR24302">
    <property type="entry name" value="CYTOCHROME P450 FAMILY 3"/>
    <property type="match status" value="1"/>
</dbReference>
<dbReference type="FunFam" id="1.10.630.10:FF:000182">
    <property type="entry name" value="Cytochrome P450 3A4"/>
    <property type="match status" value="1"/>
</dbReference>
<dbReference type="GO" id="GO:0008395">
    <property type="term" value="F:steroid hydroxylase activity"/>
    <property type="evidence" value="ECO:0007669"/>
    <property type="project" value="TreeGrafter"/>
</dbReference>
<protein>
    <submittedName>
        <fullName evidence="14">Putative cytochrome</fullName>
    </submittedName>
</protein>
<evidence type="ECO:0000256" key="12">
    <source>
        <dbReference type="PIRSR" id="PIRSR602401-1"/>
    </source>
</evidence>
<evidence type="ECO:0000256" key="11">
    <source>
        <dbReference type="ARBA" id="ARBA00043906"/>
    </source>
</evidence>
<comment type="function">
    <text evidence="11">Cytochromes P450 are a group of heme-thiolate monooxygenases. They oxidize a variety of structurally unrelated compounds, including steroids, fatty acids, and xenobiotics.</text>
</comment>
<dbReference type="GO" id="GO:0020037">
    <property type="term" value="F:heme binding"/>
    <property type="evidence" value="ECO:0007669"/>
    <property type="project" value="InterPro"/>
</dbReference>
<feature type="binding site" description="axial binding residue" evidence="12">
    <location>
        <position position="445"/>
    </location>
    <ligand>
        <name>heme</name>
        <dbReference type="ChEBI" id="CHEBI:30413"/>
    </ligand>
    <ligandPart>
        <name>Fe</name>
        <dbReference type="ChEBI" id="CHEBI:18248"/>
    </ligandPart>
</feature>
<evidence type="ECO:0000256" key="13">
    <source>
        <dbReference type="RuleBase" id="RU000461"/>
    </source>
</evidence>
<comment type="subcellular location">
    <subcellularLocation>
        <location evidence="3">Endoplasmic reticulum membrane</location>
        <topology evidence="3">Peripheral membrane protein</topology>
    </subcellularLocation>
    <subcellularLocation>
        <location evidence="2">Microsome membrane</location>
        <topology evidence="2">Peripheral membrane protein</topology>
    </subcellularLocation>
</comment>
<keyword evidence="6 12" id="KW-0479">Metal-binding</keyword>
<dbReference type="Gene3D" id="1.10.630.10">
    <property type="entry name" value="Cytochrome P450"/>
    <property type="match status" value="1"/>
</dbReference>
<dbReference type="PANTHER" id="PTHR24302:SF15">
    <property type="entry name" value="FATTY-ACID PEROXYGENASE"/>
    <property type="match status" value="1"/>
</dbReference>
<organism evidence="14">
    <name type="scientific">Ixodes ricinus</name>
    <name type="common">Common tick</name>
    <name type="synonym">Acarus ricinus</name>
    <dbReference type="NCBI Taxonomy" id="34613"/>
    <lineage>
        <taxon>Eukaryota</taxon>
        <taxon>Metazoa</taxon>
        <taxon>Ecdysozoa</taxon>
        <taxon>Arthropoda</taxon>
        <taxon>Chelicerata</taxon>
        <taxon>Arachnida</taxon>
        <taxon>Acari</taxon>
        <taxon>Parasitiformes</taxon>
        <taxon>Ixodida</taxon>
        <taxon>Ixodoidea</taxon>
        <taxon>Ixodidae</taxon>
        <taxon>Ixodinae</taxon>
        <taxon>Ixodes</taxon>
    </lineage>
</organism>
<keyword evidence="7" id="KW-0256">Endoplasmic reticulum</keyword>
<dbReference type="CDD" id="cd11055">
    <property type="entry name" value="CYP3A-like"/>
    <property type="match status" value="1"/>
</dbReference>
<name>V5HF26_IXORI</name>
<dbReference type="PRINTS" id="PR00463">
    <property type="entry name" value="EP450I"/>
</dbReference>
<dbReference type="InterPro" id="IPR050705">
    <property type="entry name" value="Cytochrome_P450_3A"/>
</dbReference>
<proteinExistence type="evidence at transcript level"/>
<evidence type="ECO:0000256" key="6">
    <source>
        <dbReference type="ARBA" id="ARBA00022723"/>
    </source>
</evidence>
<dbReference type="AlphaFoldDB" id="V5HF26"/>
<dbReference type="PROSITE" id="PS00086">
    <property type="entry name" value="CYTOCHROME_P450"/>
    <property type="match status" value="1"/>
</dbReference>
<evidence type="ECO:0000256" key="7">
    <source>
        <dbReference type="ARBA" id="ARBA00022848"/>
    </source>
</evidence>
<dbReference type="InterPro" id="IPR036396">
    <property type="entry name" value="Cyt_P450_sf"/>
</dbReference>
<dbReference type="GO" id="GO:0005506">
    <property type="term" value="F:iron ion binding"/>
    <property type="evidence" value="ECO:0007669"/>
    <property type="project" value="InterPro"/>
</dbReference>
<dbReference type="PRINTS" id="PR00385">
    <property type="entry name" value="P450"/>
</dbReference>
<evidence type="ECO:0000256" key="3">
    <source>
        <dbReference type="ARBA" id="ARBA00004406"/>
    </source>
</evidence>
<dbReference type="SUPFAM" id="SSF48264">
    <property type="entry name" value="Cytochrome P450"/>
    <property type="match status" value="1"/>
</dbReference>
<evidence type="ECO:0000256" key="9">
    <source>
        <dbReference type="ARBA" id="ARBA00023004"/>
    </source>
</evidence>
<accession>V5HF26</accession>
<keyword evidence="8 13" id="KW-0560">Oxidoreductase</keyword>
<comment type="similarity">
    <text evidence="4 13">Belongs to the cytochrome P450 family.</text>
</comment>
<sequence length="504" mass="57841">MNAMTVVVAAFLALVGLFVWKLRQIFTFWSDKGVPYLTLWQYLRVVYDMYTKPLHEVIRKNYERYGRLYGSYQGIVPTLVVGDPDILADVFVKDFKSFSDRTEAQMIGTDIWKKSILNLSGEEWKHARGILSPAFTANQLRKAVVKIHKVSDRMTTRLAEYAKNKKTVAINEVFGDWAVDTMAALVYSIDLDSRNEPSHPMMMCFEKLFSRIKSWQMMMMFTMPRIYKLCQPQFLTKENTEPLKHFVSHIIQERQKKDNKDDDIMQLFIDAGFEKGPGDKNVHANDDYSHGKPMTLDDITAQAMLFFGAGTDTVSSAMTYSAYLLALNPECQERVLKEVDDAVQKDGITYDTLQAMTYLEASIKEAMRMYTADAFIMRLCTEETTVAGVPFKPGMNIDIPFVGIHYDPEFFPDPETFKPERFLPQNKDNIRPFTNLAFSAGPRNCVGMRLAMVQAKVALASMLRHFKFHACPETMVPVRFQPRHMIPQTDGPLMLRLVTRNESE</sequence>
<reference evidence="14" key="1">
    <citation type="journal article" date="2015" name="Sci. Rep.">
        <title>Tissue- and time-dependent transcription in Ixodes ricinus salivary glands and midguts when blood feeding on the vertebrate host.</title>
        <authorList>
            <person name="Kotsyfakis M."/>
            <person name="Schwarz A."/>
            <person name="Erhart J."/>
            <person name="Ribeiro J.M."/>
        </authorList>
    </citation>
    <scope>NUCLEOTIDE SEQUENCE</scope>
    <source>
        <tissue evidence="14">Salivary gland and midgut</tissue>
    </source>
</reference>
<evidence type="ECO:0000256" key="5">
    <source>
        <dbReference type="ARBA" id="ARBA00022617"/>
    </source>
</evidence>
<dbReference type="InterPro" id="IPR002401">
    <property type="entry name" value="Cyt_P450_E_grp-I"/>
</dbReference>
<keyword evidence="10 13" id="KW-0503">Monooxygenase</keyword>
<evidence type="ECO:0000256" key="2">
    <source>
        <dbReference type="ARBA" id="ARBA00004174"/>
    </source>
</evidence>
<comment type="cofactor">
    <cofactor evidence="1 12">
        <name>heme</name>
        <dbReference type="ChEBI" id="CHEBI:30413"/>
    </cofactor>
</comment>